<feature type="transmembrane region" description="Helical" evidence="7">
    <location>
        <begin position="70"/>
        <end position="88"/>
    </location>
</feature>
<dbReference type="PIRSF" id="PIRSF006324">
    <property type="entry name" value="LeuE"/>
    <property type="match status" value="1"/>
</dbReference>
<reference evidence="9" key="1">
    <citation type="journal article" date="2020" name="MBio">
        <title>Horizontal gene transfer to a defensive symbiont with a reduced genome amongst a multipartite beetle microbiome.</title>
        <authorList>
            <person name="Waterworth S.C."/>
            <person name="Florez L.V."/>
            <person name="Rees E.R."/>
            <person name="Hertweck C."/>
            <person name="Kaltenpoth M."/>
            <person name="Kwan J.C."/>
        </authorList>
    </citation>
    <scope>NUCLEOTIDE SEQUENCE [LARGE SCALE GENOMIC DNA]</scope>
</reference>
<feature type="transmembrane region" description="Helical" evidence="7">
    <location>
        <begin position="122"/>
        <end position="143"/>
    </location>
</feature>
<proteinExistence type="inferred from homology"/>
<keyword evidence="3" id="KW-1003">Cell membrane</keyword>
<protein>
    <submittedName>
        <fullName evidence="8">Homoserine/homoserine lactone efflux protein</fullName>
    </submittedName>
</protein>
<sequence>MALHTWWLFTVTVFVLCGTPGPNMLHILSRSVGLGFRRSTAAMLGCLLALVLVLAASAAGLSALLLSSPVLFEVLRYLGVAYLAWLGIKAWRESRVPAAVAPGEPVLAASVDRPWRVFRGGFFVGLSNPKLLLFAAAFLPQFVDPARSLAVQYSVLVGTFAACELFWYAVYALGGHKLRRALARPAMKTLFDRLTGSIFLALAVVLLRFRPR</sequence>
<dbReference type="GO" id="GO:0042970">
    <property type="term" value="F:homoserine transmembrane transporter activity"/>
    <property type="evidence" value="ECO:0007669"/>
    <property type="project" value="TreeGrafter"/>
</dbReference>
<dbReference type="Proteomes" id="UP000487117">
    <property type="component" value="Unassembled WGS sequence"/>
</dbReference>
<dbReference type="AlphaFoldDB" id="A0A7V8FH91"/>
<evidence type="ECO:0000313" key="8">
    <source>
        <dbReference type="EMBL" id="KAF1015825.1"/>
    </source>
</evidence>
<name>A0A7V8FH91_STEMA</name>
<comment type="caution">
    <text evidence="8">The sequence shown here is derived from an EMBL/GenBank/DDBJ whole genome shotgun (WGS) entry which is preliminary data.</text>
</comment>
<dbReference type="InterPro" id="IPR001123">
    <property type="entry name" value="LeuE-type"/>
</dbReference>
<evidence type="ECO:0000256" key="6">
    <source>
        <dbReference type="ARBA" id="ARBA00023136"/>
    </source>
</evidence>
<evidence type="ECO:0000256" key="2">
    <source>
        <dbReference type="ARBA" id="ARBA00007928"/>
    </source>
</evidence>
<dbReference type="PANTHER" id="PTHR30086:SF14">
    <property type="entry name" value="HOMOSERINE_HOMOSERINE LACTONE EFFLUX PROTEIN"/>
    <property type="match status" value="1"/>
</dbReference>
<evidence type="ECO:0000313" key="9">
    <source>
        <dbReference type="Proteomes" id="UP000487117"/>
    </source>
</evidence>
<dbReference type="PANTHER" id="PTHR30086">
    <property type="entry name" value="ARGININE EXPORTER PROTEIN ARGO"/>
    <property type="match status" value="1"/>
</dbReference>
<comment type="subcellular location">
    <subcellularLocation>
        <location evidence="1">Cell membrane</location>
        <topology evidence="1">Multi-pass membrane protein</topology>
    </subcellularLocation>
</comment>
<feature type="transmembrane region" description="Helical" evidence="7">
    <location>
        <begin position="149"/>
        <end position="170"/>
    </location>
</feature>
<keyword evidence="5 7" id="KW-1133">Transmembrane helix</keyword>
<feature type="transmembrane region" description="Helical" evidence="7">
    <location>
        <begin position="40"/>
        <end position="64"/>
    </location>
</feature>
<dbReference type="Pfam" id="PF01810">
    <property type="entry name" value="LysE"/>
    <property type="match status" value="1"/>
</dbReference>
<comment type="similarity">
    <text evidence="2">Belongs to the Rht family.</text>
</comment>
<dbReference type="EMBL" id="WNDS01000002">
    <property type="protein sequence ID" value="KAF1015825.1"/>
    <property type="molecule type" value="Genomic_DNA"/>
</dbReference>
<evidence type="ECO:0000256" key="5">
    <source>
        <dbReference type="ARBA" id="ARBA00022989"/>
    </source>
</evidence>
<gene>
    <name evidence="8" type="primary">rhtB_1</name>
    <name evidence="8" type="ORF">GAK31_01304</name>
</gene>
<keyword evidence="6 7" id="KW-0472">Membrane</keyword>
<accession>A0A7V8FH91</accession>
<feature type="transmembrane region" description="Helical" evidence="7">
    <location>
        <begin position="190"/>
        <end position="209"/>
    </location>
</feature>
<organism evidence="8 9">
    <name type="scientific">Stenotrophomonas maltophilia</name>
    <name type="common">Pseudomonas maltophilia</name>
    <name type="synonym">Xanthomonas maltophilia</name>
    <dbReference type="NCBI Taxonomy" id="40324"/>
    <lineage>
        <taxon>Bacteria</taxon>
        <taxon>Pseudomonadati</taxon>
        <taxon>Pseudomonadota</taxon>
        <taxon>Gammaproteobacteria</taxon>
        <taxon>Lysobacterales</taxon>
        <taxon>Lysobacteraceae</taxon>
        <taxon>Stenotrophomonas</taxon>
        <taxon>Stenotrophomonas maltophilia group</taxon>
    </lineage>
</organism>
<dbReference type="GO" id="GO:0005886">
    <property type="term" value="C:plasma membrane"/>
    <property type="evidence" value="ECO:0007669"/>
    <property type="project" value="UniProtKB-SubCell"/>
</dbReference>
<feature type="transmembrane region" description="Helical" evidence="7">
    <location>
        <begin position="6"/>
        <end position="28"/>
    </location>
</feature>
<evidence type="ECO:0000256" key="7">
    <source>
        <dbReference type="SAM" id="Phobius"/>
    </source>
</evidence>
<keyword evidence="4 7" id="KW-0812">Transmembrane</keyword>
<evidence type="ECO:0000256" key="4">
    <source>
        <dbReference type="ARBA" id="ARBA00022692"/>
    </source>
</evidence>
<evidence type="ECO:0000256" key="1">
    <source>
        <dbReference type="ARBA" id="ARBA00004651"/>
    </source>
</evidence>
<evidence type="ECO:0000256" key="3">
    <source>
        <dbReference type="ARBA" id="ARBA00022475"/>
    </source>
</evidence>